<name>I5BTX7_9BACT</name>
<dbReference type="SUPFAM" id="SSF53613">
    <property type="entry name" value="Ribokinase-like"/>
    <property type="match status" value="1"/>
</dbReference>
<evidence type="ECO:0000256" key="10">
    <source>
        <dbReference type="ARBA" id="ARBA00022842"/>
    </source>
</evidence>
<dbReference type="GO" id="GO:0009228">
    <property type="term" value="P:thiamine biosynthetic process"/>
    <property type="evidence" value="ECO:0007669"/>
    <property type="project" value="UniProtKB-KW"/>
</dbReference>
<organism evidence="12 13">
    <name type="scientific">Nitritalea halalkaliphila LW7</name>
    <dbReference type="NCBI Taxonomy" id="1189621"/>
    <lineage>
        <taxon>Bacteria</taxon>
        <taxon>Pseudomonadati</taxon>
        <taxon>Bacteroidota</taxon>
        <taxon>Cytophagia</taxon>
        <taxon>Cytophagales</taxon>
        <taxon>Cyclobacteriaceae</taxon>
        <taxon>Nitritalea</taxon>
    </lineage>
</organism>
<evidence type="ECO:0000256" key="11">
    <source>
        <dbReference type="ARBA" id="ARBA00022977"/>
    </source>
</evidence>
<dbReference type="GO" id="GO:0000287">
    <property type="term" value="F:magnesium ion binding"/>
    <property type="evidence" value="ECO:0007669"/>
    <property type="project" value="InterPro"/>
</dbReference>
<keyword evidence="11" id="KW-0784">Thiamine biosynthesis</keyword>
<evidence type="ECO:0000256" key="2">
    <source>
        <dbReference type="ARBA" id="ARBA00001946"/>
    </source>
</evidence>
<evidence type="ECO:0000256" key="8">
    <source>
        <dbReference type="ARBA" id="ARBA00022777"/>
    </source>
</evidence>
<dbReference type="Pfam" id="PF02110">
    <property type="entry name" value="HK"/>
    <property type="match status" value="1"/>
</dbReference>
<evidence type="ECO:0000313" key="13">
    <source>
        <dbReference type="Proteomes" id="UP000005551"/>
    </source>
</evidence>
<dbReference type="GO" id="GO:0009229">
    <property type="term" value="P:thiamine diphosphate biosynthetic process"/>
    <property type="evidence" value="ECO:0007669"/>
    <property type="project" value="UniProtKB-UniPathway"/>
</dbReference>
<accession>I5BTX7</accession>
<evidence type="ECO:0000256" key="5">
    <source>
        <dbReference type="ARBA" id="ARBA00022679"/>
    </source>
</evidence>
<evidence type="ECO:0000256" key="3">
    <source>
        <dbReference type="ARBA" id="ARBA00004868"/>
    </source>
</evidence>
<keyword evidence="13" id="KW-1185">Reference proteome</keyword>
<comment type="pathway">
    <text evidence="3">Cofactor biosynthesis; thiamine diphosphate biosynthesis; 4-methyl-5-(2-phosphoethyl)-thiazole from 5-(2-hydroxyethyl)-4-methylthiazole: step 1/1.</text>
</comment>
<dbReference type="EC" id="2.7.1.50" evidence="4"/>
<evidence type="ECO:0000256" key="6">
    <source>
        <dbReference type="ARBA" id="ARBA00022723"/>
    </source>
</evidence>
<dbReference type="PIRSF" id="PIRSF000513">
    <property type="entry name" value="Thz_kinase"/>
    <property type="match status" value="1"/>
</dbReference>
<evidence type="ECO:0000256" key="7">
    <source>
        <dbReference type="ARBA" id="ARBA00022741"/>
    </source>
</evidence>
<comment type="caution">
    <text evidence="12">The sequence shown here is derived from an EMBL/GenBank/DDBJ whole genome shotgun (WGS) entry which is preliminary data.</text>
</comment>
<proteinExistence type="predicted"/>
<dbReference type="InterPro" id="IPR029056">
    <property type="entry name" value="Ribokinase-like"/>
</dbReference>
<evidence type="ECO:0000256" key="4">
    <source>
        <dbReference type="ARBA" id="ARBA00012129"/>
    </source>
</evidence>
<keyword evidence="8 12" id="KW-0418">Kinase</keyword>
<dbReference type="Gene3D" id="3.40.1190.20">
    <property type="match status" value="1"/>
</dbReference>
<dbReference type="InterPro" id="IPR000417">
    <property type="entry name" value="Hyethyz_kinase"/>
</dbReference>
<keyword evidence="5" id="KW-0808">Transferase</keyword>
<dbReference type="EMBL" id="AJYA01000069">
    <property type="protein sequence ID" value="EIM73029.1"/>
    <property type="molecule type" value="Genomic_DNA"/>
</dbReference>
<keyword evidence="10" id="KW-0460">Magnesium</keyword>
<evidence type="ECO:0000313" key="12">
    <source>
        <dbReference type="EMBL" id="EIM73029.1"/>
    </source>
</evidence>
<evidence type="ECO:0000256" key="9">
    <source>
        <dbReference type="ARBA" id="ARBA00022840"/>
    </source>
</evidence>
<keyword evidence="9" id="KW-0067">ATP-binding</keyword>
<keyword evidence="7" id="KW-0547">Nucleotide-binding</keyword>
<reference evidence="12 13" key="1">
    <citation type="submission" date="2012-05" db="EMBL/GenBank/DDBJ databases">
        <title>Genome sequence of Nitritalea halalkaliphila LW7.</title>
        <authorList>
            <person name="Jangir P.K."/>
            <person name="Singh A."/>
            <person name="Shivaji S."/>
            <person name="Sharma R."/>
        </authorList>
    </citation>
    <scope>NUCLEOTIDE SEQUENCE [LARGE SCALE GENOMIC DNA]</scope>
    <source>
        <strain evidence="12 13">LW7</strain>
    </source>
</reference>
<dbReference type="NCBIfam" id="NF006830">
    <property type="entry name" value="PRK09355.1"/>
    <property type="match status" value="1"/>
</dbReference>
<dbReference type="PRINTS" id="PR01099">
    <property type="entry name" value="HYETHTZKNASE"/>
</dbReference>
<dbReference type="UniPathway" id="UPA00060">
    <property type="reaction ID" value="UER00139"/>
</dbReference>
<dbReference type="CDD" id="cd01170">
    <property type="entry name" value="THZ_kinase"/>
    <property type="match status" value="1"/>
</dbReference>
<gene>
    <name evidence="12" type="ORF">A3SI_18809</name>
</gene>
<dbReference type="Proteomes" id="UP000005551">
    <property type="component" value="Unassembled WGS sequence"/>
</dbReference>
<comment type="cofactor">
    <cofactor evidence="2">
        <name>Mg(2+)</name>
        <dbReference type="ChEBI" id="CHEBI:18420"/>
    </cofactor>
</comment>
<sequence>MCESAEEAYAFTKLAAAAYINIGTLTREQEEAMLLSARAAKEVGIPVVLDPVGCAAIPRRKPFIDRLRTEGVVSVVKGNRGEINSLAGVAAQVRGVDALDDGQDGTETCMRLARDWNCIVVATGKVDIITDGKRVAYVQNGHEVMTRITGAGCMLGALLTAFCGAHPKELFEACTMGTLLMGVAGDQAAAKENGHLPGTFRAGLMDAIYSTDDEALRALGRLELRDV</sequence>
<dbReference type="AlphaFoldDB" id="I5BTX7"/>
<dbReference type="PATRIC" id="fig|1189621.3.peg.3903"/>
<dbReference type="GO" id="GO:0005524">
    <property type="term" value="F:ATP binding"/>
    <property type="evidence" value="ECO:0007669"/>
    <property type="project" value="UniProtKB-KW"/>
</dbReference>
<evidence type="ECO:0000256" key="1">
    <source>
        <dbReference type="ARBA" id="ARBA00001771"/>
    </source>
</evidence>
<protein>
    <recommendedName>
        <fullName evidence="4">hydroxyethylthiazole kinase</fullName>
        <ecNumber evidence="4">2.7.1.50</ecNumber>
    </recommendedName>
</protein>
<dbReference type="GO" id="GO:0004417">
    <property type="term" value="F:hydroxyethylthiazole kinase activity"/>
    <property type="evidence" value="ECO:0007669"/>
    <property type="project" value="UniProtKB-EC"/>
</dbReference>
<keyword evidence="6" id="KW-0479">Metal-binding</keyword>
<comment type="catalytic activity">
    <reaction evidence="1">
        <text>5-(2-hydroxyethyl)-4-methylthiazole + ATP = 4-methyl-5-(2-phosphooxyethyl)-thiazole + ADP + H(+)</text>
        <dbReference type="Rhea" id="RHEA:24212"/>
        <dbReference type="ChEBI" id="CHEBI:15378"/>
        <dbReference type="ChEBI" id="CHEBI:17957"/>
        <dbReference type="ChEBI" id="CHEBI:30616"/>
        <dbReference type="ChEBI" id="CHEBI:58296"/>
        <dbReference type="ChEBI" id="CHEBI:456216"/>
        <dbReference type="EC" id="2.7.1.50"/>
    </reaction>
</comment>
<dbReference type="STRING" id="1189621.A3SI_18809"/>